<keyword evidence="6" id="KW-0325">Glycoprotein</keyword>
<reference evidence="14 15" key="1">
    <citation type="submission" date="2025-04" db="UniProtKB">
        <authorList>
            <consortium name="RefSeq"/>
        </authorList>
    </citation>
    <scope>IDENTIFICATION</scope>
    <source>
        <tissue evidence="14 15">Tentacle</tissue>
    </source>
</reference>
<organism evidence="13 14">
    <name type="scientific">Actinia tenebrosa</name>
    <name type="common">Australian red waratah sea anemone</name>
    <dbReference type="NCBI Taxonomy" id="6105"/>
    <lineage>
        <taxon>Eukaryota</taxon>
        <taxon>Metazoa</taxon>
        <taxon>Cnidaria</taxon>
        <taxon>Anthozoa</taxon>
        <taxon>Hexacorallia</taxon>
        <taxon>Actiniaria</taxon>
        <taxon>Actiniidae</taxon>
        <taxon>Actinia</taxon>
    </lineage>
</organism>
<dbReference type="KEGG" id="aten:116301199"/>
<feature type="domain" description="Glycosyltransferase 61 catalytic" evidence="12">
    <location>
        <begin position="341"/>
        <end position="441"/>
    </location>
</feature>
<evidence type="ECO:0000256" key="3">
    <source>
        <dbReference type="ARBA" id="ARBA00022679"/>
    </source>
</evidence>
<dbReference type="GO" id="GO:0097363">
    <property type="term" value="F:protein O-acetylglucosaminyltransferase activity"/>
    <property type="evidence" value="ECO:0007669"/>
    <property type="project" value="UniProtKB-EC"/>
</dbReference>
<gene>
    <name evidence="14 15" type="primary">LOC116301199</name>
</gene>
<evidence type="ECO:0000313" key="13">
    <source>
        <dbReference type="Proteomes" id="UP000515163"/>
    </source>
</evidence>
<dbReference type="RefSeq" id="XP_031566079.1">
    <property type="nucleotide sequence ID" value="XM_031710219.1"/>
</dbReference>
<proteinExistence type="predicted"/>
<dbReference type="Pfam" id="PF04577">
    <property type="entry name" value="Glyco_transf_61"/>
    <property type="match status" value="1"/>
</dbReference>
<dbReference type="AlphaFoldDB" id="A0A6P8IH81"/>
<evidence type="ECO:0000259" key="12">
    <source>
        <dbReference type="Pfam" id="PF04577"/>
    </source>
</evidence>
<accession>A0A6P8IH81</accession>
<dbReference type="EC" id="2.4.1.255" evidence="1"/>
<evidence type="ECO:0000256" key="6">
    <source>
        <dbReference type="ARBA" id="ARBA00023180"/>
    </source>
</evidence>
<keyword evidence="3" id="KW-0808">Transferase</keyword>
<keyword evidence="2" id="KW-0328">Glycosyltransferase</keyword>
<evidence type="ECO:0000256" key="7">
    <source>
        <dbReference type="ARBA" id="ARBA00040944"/>
    </source>
</evidence>
<comment type="catalytic activity">
    <reaction evidence="9">
        <text>L-seryl-[protein] + UDP-N-acetyl-alpha-D-glucosamine = 3-O-(N-acetyl-beta-D-glucosaminyl)-L-seryl-[protein] + UDP + H(+)</text>
        <dbReference type="Rhea" id="RHEA:48904"/>
        <dbReference type="Rhea" id="RHEA-COMP:9863"/>
        <dbReference type="Rhea" id="RHEA-COMP:12251"/>
        <dbReference type="ChEBI" id="CHEBI:15378"/>
        <dbReference type="ChEBI" id="CHEBI:29999"/>
        <dbReference type="ChEBI" id="CHEBI:57705"/>
        <dbReference type="ChEBI" id="CHEBI:58223"/>
        <dbReference type="ChEBI" id="CHEBI:90838"/>
        <dbReference type="EC" id="2.4.1.255"/>
    </reaction>
</comment>
<evidence type="ECO:0000313" key="15">
    <source>
        <dbReference type="RefSeq" id="XP_031566080.1"/>
    </source>
</evidence>
<dbReference type="InterPro" id="IPR007657">
    <property type="entry name" value="Glycosyltransferase_61"/>
</dbReference>
<dbReference type="OrthoDB" id="529273at2759"/>
<evidence type="ECO:0000256" key="8">
    <source>
        <dbReference type="ARBA" id="ARBA00042574"/>
    </source>
</evidence>
<evidence type="ECO:0000256" key="1">
    <source>
        <dbReference type="ARBA" id="ARBA00011970"/>
    </source>
</evidence>
<dbReference type="Proteomes" id="UP000515163">
    <property type="component" value="Unplaced"/>
</dbReference>
<keyword evidence="5" id="KW-0256">Endoplasmic reticulum</keyword>
<feature type="signal peptide" evidence="11">
    <location>
        <begin position="1"/>
        <end position="28"/>
    </location>
</feature>
<dbReference type="InterPro" id="IPR049625">
    <property type="entry name" value="Glyco_transf_61_cat"/>
</dbReference>
<evidence type="ECO:0000256" key="2">
    <source>
        <dbReference type="ARBA" id="ARBA00022676"/>
    </source>
</evidence>
<evidence type="ECO:0000256" key="4">
    <source>
        <dbReference type="ARBA" id="ARBA00022729"/>
    </source>
</evidence>
<evidence type="ECO:0000256" key="11">
    <source>
        <dbReference type="SAM" id="SignalP"/>
    </source>
</evidence>
<evidence type="ECO:0000256" key="10">
    <source>
        <dbReference type="ARBA" id="ARBA00049432"/>
    </source>
</evidence>
<dbReference type="RefSeq" id="XP_031566080.1">
    <property type="nucleotide sequence ID" value="XM_031710220.1"/>
</dbReference>
<sequence>MALIQASSCTSKLLVITIFCFWINESTSDHEDLNFPPEHLPYHLRYKNESYGVSGFQNAGEFCYDKESCAKLDSKRKPCWGYEDDCKEEDRYSNPTCTTHHPVWAQTIEDQKNLFFEQGDFGYVKNIKNQMYNLCIPKEPSDSSLSCSKNLCFCRATNLYIDFRRLKPKDTNDRFREDVLKQGEVGGHCEFNKKLHHSQNAHKSALQSWYAELEHYTSLPFKPIEDDKCDIVIEKPTLLIKLDAGVSMYHHFCDFINMFASQHVNGSFSTDINIVMWDTSSLPYHDFFSDTWKAFTRHPIIRLDKFDGKRVCFKDAVFSILPRKVFGLYFNMPLVPGCMGSGLFKTFSHHVMHRLDVKHIEEEEIRITLLIRNTKYRRILNADELFRAMESVPVFKVKMVDFNHKMPFLEQLKITHNTDIFIGIHGSGLTHMLFLPDWAVVFELYNTEDPECYRDLANLRGMTYMTWENKDKLFQEDEGHHPTMGAHPKFTNYAFNVDEFMRMIYKAAELVREKKKITKKSV</sequence>
<evidence type="ECO:0000256" key="9">
    <source>
        <dbReference type="ARBA" id="ARBA00048317"/>
    </source>
</evidence>
<evidence type="ECO:0000313" key="14">
    <source>
        <dbReference type="RefSeq" id="XP_031566079.1"/>
    </source>
</evidence>
<dbReference type="PANTHER" id="PTHR20961:SF148">
    <property type="entry name" value="EGF DOMAIN-SPECIFIC O-LINKED N-ACETYLGLUCOSAMINE TRANSFERASE"/>
    <property type="match status" value="1"/>
</dbReference>
<feature type="chain" id="PRO_5044653193" description="EGF domain-specific O-linked N-acetylglucosamine transferase" evidence="11">
    <location>
        <begin position="29"/>
        <end position="522"/>
    </location>
</feature>
<evidence type="ECO:0000256" key="5">
    <source>
        <dbReference type="ARBA" id="ARBA00022824"/>
    </source>
</evidence>
<protein>
    <recommendedName>
        <fullName evidence="7">EGF domain-specific O-linked N-acetylglucosamine transferase</fullName>
        <ecNumber evidence="1">2.4.1.255</ecNumber>
    </recommendedName>
    <alternativeName>
        <fullName evidence="8">Extracellular O-linked N-acetylglucosamine transferase</fullName>
    </alternativeName>
</protein>
<keyword evidence="4 11" id="KW-0732">Signal</keyword>
<dbReference type="GO" id="GO:0005788">
    <property type="term" value="C:endoplasmic reticulum lumen"/>
    <property type="evidence" value="ECO:0007669"/>
    <property type="project" value="TreeGrafter"/>
</dbReference>
<dbReference type="GeneID" id="116301199"/>
<keyword evidence="13" id="KW-1185">Reference proteome</keyword>
<dbReference type="PANTHER" id="PTHR20961">
    <property type="entry name" value="GLYCOSYLTRANSFERASE"/>
    <property type="match status" value="1"/>
</dbReference>
<name>A0A6P8IH81_ACTTE</name>
<comment type="catalytic activity">
    <reaction evidence="10">
        <text>L-threonyl-[protein] + UDP-N-acetyl-alpha-D-glucosamine = 3-O-(N-acetyl-beta-D-glucosaminyl)-L-threonyl-[protein] + UDP + H(+)</text>
        <dbReference type="Rhea" id="RHEA:48908"/>
        <dbReference type="Rhea" id="RHEA-COMP:11060"/>
        <dbReference type="Rhea" id="RHEA-COMP:12252"/>
        <dbReference type="ChEBI" id="CHEBI:15378"/>
        <dbReference type="ChEBI" id="CHEBI:30013"/>
        <dbReference type="ChEBI" id="CHEBI:57705"/>
        <dbReference type="ChEBI" id="CHEBI:58223"/>
        <dbReference type="ChEBI" id="CHEBI:90840"/>
        <dbReference type="EC" id="2.4.1.255"/>
    </reaction>
</comment>